<reference evidence="1" key="1">
    <citation type="submission" date="2020-08" db="EMBL/GenBank/DDBJ databases">
        <title>Multicomponent nature underlies the extraordinary mechanical properties of spider dragline silk.</title>
        <authorList>
            <person name="Kono N."/>
            <person name="Nakamura H."/>
            <person name="Mori M."/>
            <person name="Yoshida Y."/>
            <person name="Ohtoshi R."/>
            <person name="Malay A.D."/>
            <person name="Moran D.A.P."/>
            <person name="Tomita M."/>
            <person name="Numata K."/>
            <person name="Arakawa K."/>
        </authorList>
    </citation>
    <scope>NUCLEOTIDE SEQUENCE</scope>
</reference>
<dbReference type="Proteomes" id="UP000887013">
    <property type="component" value="Unassembled WGS sequence"/>
</dbReference>
<comment type="caution">
    <text evidence="1">The sequence shown here is derived from an EMBL/GenBank/DDBJ whole genome shotgun (WGS) entry which is preliminary data.</text>
</comment>
<dbReference type="AlphaFoldDB" id="A0A8X6QNI6"/>
<keyword evidence="2" id="KW-1185">Reference proteome</keyword>
<proteinExistence type="predicted"/>
<accession>A0A8X6QNI6</accession>
<evidence type="ECO:0000313" key="2">
    <source>
        <dbReference type="Proteomes" id="UP000887013"/>
    </source>
</evidence>
<evidence type="ECO:0000313" key="1">
    <source>
        <dbReference type="EMBL" id="GFU22866.1"/>
    </source>
</evidence>
<protein>
    <submittedName>
        <fullName evidence="1">Uncharacterized protein</fullName>
    </submittedName>
</protein>
<name>A0A8X6QNI6_NEPPI</name>
<organism evidence="1 2">
    <name type="scientific">Nephila pilipes</name>
    <name type="common">Giant wood spider</name>
    <name type="synonym">Nephila maculata</name>
    <dbReference type="NCBI Taxonomy" id="299642"/>
    <lineage>
        <taxon>Eukaryota</taxon>
        <taxon>Metazoa</taxon>
        <taxon>Ecdysozoa</taxon>
        <taxon>Arthropoda</taxon>
        <taxon>Chelicerata</taxon>
        <taxon>Arachnida</taxon>
        <taxon>Araneae</taxon>
        <taxon>Araneomorphae</taxon>
        <taxon>Entelegynae</taxon>
        <taxon>Araneoidea</taxon>
        <taxon>Nephilidae</taxon>
        <taxon>Nephila</taxon>
    </lineage>
</organism>
<dbReference type="EMBL" id="BMAW01127828">
    <property type="protein sequence ID" value="GFU22866.1"/>
    <property type="molecule type" value="Genomic_DNA"/>
</dbReference>
<sequence length="86" mass="9574">MNYFSDNSRKAIQETGWSFDAIEVSSACCPLLEAKARTYGCVFLVSCVSFCLMKSVMKMLGSKQYHQLAAASCYVFSPSCALYRTK</sequence>
<gene>
    <name evidence="1" type="ORF">NPIL_162861</name>
</gene>